<evidence type="ECO:0000256" key="1">
    <source>
        <dbReference type="ARBA" id="ARBA00004275"/>
    </source>
</evidence>
<sequence length="236" mass="25225">MIARQLNSSYFTTSSGTKLHYLQGSEPSGLLLICLHGLGGSIETFIPLVPSLPQTYSIVLIDFQGFGKTSLADPSRHLSITGHVVDLSEFVTSLQKPSSVSNASKIVMIGHSLGAIVALHYAAAHPERLGGLALLGPCRAAGHIPAVQERMLDLAMAVRETGIDIAAKIAVKSNFYEDTQDRKVDPAAREAVKSEVSTSVPEGYAKTCKALLSLDHEDPQYEKSIARSSVLPETKT</sequence>
<dbReference type="STRING" id="861557.E3RSH0"/>
<protein>
    <recommendedName>
        <fullName evidence="5">AB hydrolase-1 domain-containing protein</fullName>
    </recommendedName>
</protein>
<dbReference type="Proteomes" id="UP000001067">
    <property type="component" value="Unassembled WGS sequence"/>
</dbReference>
<evidence type="ECO:0000256" key="3">
    <source>
        <dbReference type="ARBA" id="ARBA00023026"/>
    </source>
</evidence>
<feature type="domain" description="AB hydrolase-1" evidence="5">
    <location>
        <begin position="32"/>
        <end position="138"/>
    </location>
</feature>
<dbReference type="InterPro" id="IPR029058">
    <property type="entry name" value="AB_hydrolase_fold"/>
</dbReference>
<keyword evidence="7" id="KW-1185">Reference proteome</keyword>
<dbReference type="KEGG" id="pte:PTT_11859"/>
<dbReference type="PRINTS" id="PR00111">
    <property type="entry name" value="ABHYDROLASE"/>
</dbReference>
<keyword evidence="4" id="KW-0576">Peroxisome</keyword>
<dbReference type="Pfam" id="PF00561">
    <property type="entry name" value="Abhydrolase_1"/>
    <property type="match status" value="1"/>
</dbReference>
<dbReference type="eggNOG" id="KOG4409">
    <property type="taxonomic scope" value="Eukaryota"/>
</dbReference>
<evidence type="ECO:0000256" key="2">
    <source>
        <dbReference type="ARBA" id="ARBA00005668"/>
    </source>
</evidence>
<dbReference type="OrthoDB" id="2498029at2759"/>
<dbReference type="PANTHER" id="PTHR43798:SF33">
    <property type="entry name" value="HYDROLASE, PUTATIVE (AFU_ORTHOLOGUE AFUA_2G14860)-RELATED"/>
    <property type="match status" value="1"/>
</dbReference>
<dbReference type="EMBL" id="GL534834">
    <property type="protein sequence ID" value="EFQ91317.1"/>
    <property type="molecule type" value="Genomic_DNA"/>
</dbReference>
<dbReference type="Gene3D" id="3.40.50.1820">
    <property type="entry name" value="alpha/beta hydrolase"/>
    <property type="match status" value="1"/>
</dbReference>
<name>E3RSH0_PYRTT</name>
<dbReference type="HOGENOM" id="CLU_020336_50_3_1"/>
<dbReference type="GO" id="GO:0016020">
    <property type="term" value="C:membrane"/>
    <property type="evidence" value="ECO:0007669"/>
    <property type="project" value="TreeGrafter"/>
</dbReference>
<evidence type="ECO:0000313" key="6">
    <source>
        <dbReference type="EMBL" id="EFQ91317.1"/>
    </source>
</evidence>
<evidence type="ECO:0000256" key="4">
    <source>
        <dbReference type="ARBA" id="ARBA00023140"/>
    </source>
</evidence>
<proteinExistence type="inferred from homology"/>
<dbReference type="GO" id="GO:0005777">
    <property type="term" value="C:peroxisome"/>
    <property type="evidence" value="ECO:0007669"/>
    <property type="project" value="UniProtKB-SubCell"/>
</dbReference>
<organism evidence="7">
    <name type="scientific">Pyrenophora teres f. teres (strain 0-1)</name>
    <name type="common">Barley net blotch fungus</name>
    <name type="synonym">Drechslera teres f. teres</name>
    <dbReference type="NCBI Taxonomy" id="861557"/>
    <lineage>
        <taxon>Eukaryota</taxon>
        <taxon>Fungi</taxon>
        <taxon>Dikarya</taxon>
        <taxon>Ascomycota</taxon>
        <taxon>Pezizomycotina</taxon>
        <taxon>Dothideomycetes</taxon>
        <taxon>Pleosporomycetidae</taxon>
        <taxon>Pleosporales</taxon>
        <taxon>Pleosporineae</taxon>
        <taxon>Pleosporaceae</taxon>
        <taxon>Pyrenophora</taxon>
    </lineage>
</organism>
<comment type="subcellular location">
    <subcellularLocation>
        <location evidence="1">Peroxisome</location>
    </subcellularLocation>
</comment>
<dbReference type="AlphaFoldDB" id="E3RSH0"/>
<comment type="similarity">
    <text evidence="2">Belongs to the AB hydrolase superfamily. AKT2 hydrolase family.</text>
</comment>
<dbReference type="SUPFAM" id="SSF53474">
    <property type="entry name" value="alpha/beta-Hydrolases"/>
    <property type="match status" value="1"/>
</dbReference>
<evidence type="ECO:0000259" key="5">
    <source>
        <dbReference type="Pfam" id="PF00561"/>
    </source>
</evidence>
<gene>
    <name evidence="6" type="ORF">PTT_11859</name>
</gene>
<dbReference type="InterPro" id="IPR000073">
    <property type="entry name" value="AB_hydrolase_1"/>
</dbReference>
<evidence type="ECO:0000313" key="7">
    <source>
        <dbReference type="Proteomes" id="UP000001067"/>
    </source>
</evidence>
<accession>E3RSH0</accession>
<reference evidence="6 7" key="1">
    <citation type="journal article" date="2010" name="Genome Biol.">
        <title>A first genome assembly of the barley fungal pathogen Pyrenophora teres f. teres.</title>
        <authorList>
            <person name="Ellwood S.R."/>
            <person name="Liu Z."/>
            <person name="Syme R.A."/>
            <person name="Lai Z."/>
            <person name="Hane J.K."/>
            <person name="Keiper F."/>
            <person name="Moffat C.S."/>
            <person name="Oliver R.P."/>
            <person name="Friesen T.L."/>
        </authorList>
    </citation>
    <scope>NUCLEOTIDE SEQUENCE [LARGE SCALE GENOMIC DNA]</scope>
    <source>
        <strain evidence="6 7">0-1</strain>
    </source>
</reference>
<keyword evidence="3" id="KW-0843">Virulence</keyword>
<dbReference type="InterPro" id="IPR050266">
    <property type="entry name" value="AB_hydrolase_sf"/>
</dbReference>
<dbReference type="PANTHER" id="PTHR43798">
    <property type="entry name" value="MONOACYLGLYCEROL LIPASE"/>
    <property type="match status" value="1"/>
</dbReference>